<reference evidence="2 3" key="1">
    <citation type="journal article" date="2007" name="Science">
        <title>Sea anemone genome reveals ancestral eumetazoan gene repertoire and genomic organization.</title>
        <authorList>
            <person name="Putnam N.H."/>
            <person name="Srivastava M."/>
            <person name="Hellsten U."/>
            <person name="Dirks B."/>
            <person name="Chapman J."/>
            <person name="Salamov A."/>
            <person name="Terry A."/>
            <person name="Shapiro H."/>
            <person name="Lindquist E."/>
            <person name="Kapitonov V.V."/>
            <person name="Jurka J."/>
            <person name="Genikhovich G."/>
            <person name="Grigoriev I.V."/>
            <person name="Lucas S.M."/>
            <person name="Steele R.E."/>
            <person name="Finnerty J.R."/>
            <person name="Technau U."/>
            <person name="Martindale M.Q."/>
            <person name="Rokhsar D.S."/>
        </authorList>
    </citation>
    <scope>NUCLEOTIDE SEQUENCE [LARGE SCALE GENOMIC DNA]</scope>
    <source>
        <strain evidence="3">CH2 X CH6</strain>
    </source>
</reference>
<proteinExistence type="predicted"/>
<dbReference type="Proteomes" id="UP000001593">
    <property type="component" value="Unassembled WGS sequence"/>
</dbReference>
<evidence type="ECO:0000313" key="2">
    <source>
        <dbReference type="EMBL" id="EDO42723.1"/>
    </source>
</evidence>
<organism evidence="2 3">
    <name type="scientific">Nematostella vectensis</name>
    <name type="common">Starlet sea anemone</name>
    <dbReference type="NCBI Taxonomy" id="45351"/>
    <lineage>
        <taxon>Eukaryota</taxon>
        <taxon>Metazoa</taxon>
        <taxon>Cnidaria</taxon>
        <taxon>Anthozoa</taxon>
        <taxon>Hexacorallia</taxon>
        <taxon>Actiniaria</taxon>
        <taxon>Edwardsiidae</taxon>
        <taxon>Nematostella</taxon>
    </lineage>
</organism>
<feature type="compositionally biased region" description="Basic and acidic residues" evidence="1">
    <location>
        <begin position="35"/>
        <end position="49"/>
    </location>
</feature>
<feature type="region of interest" description="Disordered" evidence="1">
    <location>
        <begin position="35"/>
        <end position="83"/>
    </location>
</feature>
<keyword evidence="3" id="KW-1185">Reference proteome</keyword>
<accession>A7S0S5</accession>
<evidence type="ECO:0000313" key="3">
    <source>
        <dbReference type="Proteomes" id="UP000001593"/>
    </source>
</evidence>
<gene>
    <name evidence="2" type="ORF">NEMVEDRAFT_v1g205021</name>
</gene>
<dbReference type="PhylomeDB" id="A7S0S5"/>
<dbReference type="InParanoid" id="A7S0S5"/>
<name>A7S0S5_NEMVE</name>
<dbReference type="eggNOG" id="KOG1059">
    <property type="taxonomic scope" value="Eukaryota"/>
</dbReference>
<sequence>MASELNMYEAQVKEYKYEVERLAKELQDAKKKYYMQKRKEQQSKERERAIQQATGPAFVPQRTDGPRFTGGGFNLRQSPKATA</sequence>
<dbReference type="HOGENOM" id="CLU_2545287_0_0_1"/>
<dbReference type="AlphaFoldDB" id="A7S0S5"/>
<dbReference type="EMBL" id="DS469561">
    <property type="protein sequence ID" value="EDO42723.1"/>
    <property type="molecule type" value="Genomic_DNA"/>
</dbReference>
<evidence type="ECO:0000256" key="1">
    <source>
        <dbReference type="SAM" id="MobiDB-lite"/>
    </source>
</evidence>
<protein>
    <submittedName>
        <fullName evidence="2">Uncharacterized protein</fullName>
    </submittedName>
</protein>